<dbReference type="InterPro" id="IPR048328">
    <property type="entry name" value="Dyp_perox_C"/>
</dbReference>
<dbReference type="EC" id="1.11.1.-" evidence="13"/>
<dbReference type="InterPro" id="IPR048327">
    <property type="entry name" value="Dyp_perox_N"/>
</dbReference>
<reference evidence="18" key="1">
    <citation type="submission" date="2023-07" db="EMBL/GenBank/DDBJ databases">
        <title>30 novel species of actinomycetes from the DSMZ collection.</title>
        <authorList>
            <person name="Nouioui I."/>
        </authorList>
    </citation>
    <scope>NUCLEOTIDE SEQUENCE [LARGE SCALE GENOMIC DNA]</scope>
    <source>
        <strain evidence="18">DSM 45834</strain>
    </source>
</reference>
<evidence type="ECO:0000256" key="2">
    <source>
        <dbReference type="ARBA" id="ARBA00022559"/>
    </source>
</evidence>
<evidence type="ECO:0000256" key="8">
    <source>
        <dbReference type="ARBA" id="ARBA00023239"/>
    </source>
</evidence>
<comment type="cofactor">
    <cofactor evidence="13">
        <name>heme b</name>
        <dbReference type="ChEBI" id="CHEBI:60344"/>
    </cofactor>
    <text evidence="13">Binds 1 heme b (iron(II)-protoporphyrin IX) group non-covalently per subunit.</text>
</comment>
<accession>A0ABU2N6R5</accession>
<keyword evidence="8" id="KW-0456">Lyase</keyword>
<evidence type="ECO:0000256" key="6">
    <source>
        <dbReference type="ARBA" id="ARBA00023002"/>
    </source>
</evidence>
<keyword evidence="18" id="KW-1185">Reference proteome</keyword>
<name>A0ABU2N6R5_9PSEU</name>
<keyword evidence="2 13" id="KW-0575">Peroxidase</keyword>
<dbReference type="PROSITE" id="PS51318">
    <property type="entry name" value="TAT"/>
    <property type="match status" value="1"/>
</dbReference>
<evidence type="ECO:0000256" key="5">
    <source>
        <dbReference type="ARBA" id="ARBA00022729"/>
    </source>
</evidence>
<comment type="caution">
    <text evidence="17">The sequence shown here is derived from an EMBL/GenBank/DDBJ whole genome shotgun (WGS) entry which is preliminary data.</text>
</comment>
<evidence type="ECO:0000256" key="4">
    <source>
        <dbReference type="ARBA" id="ARBA00022723"/>
    </source>
</evidence>
<dbReference type="PANTHER" id="PTHR30521:SF4">
    <property type="entry name" value="DEFERROCHELATASE"/>
    <property type="match status" value="1"/>
</dbReference>
<dbReference type="Pfam" id="PF04261">
    <property type="entry name" value="Dyp_perox_N"/>
    <property type="match status" value="1"/>
</dbReference>
<evidence type="ECO:0000259" key="16">
    <source>
        <dbReference type="Pfam" id="PF20628"/>
    </source>
</evidence>
<evidence type="ECO:0000259" key="15">
    <source>
        <dbReference type="Pfam" id="PF04261"/>
    </source>
</evidence>
<evidence type="ECO:0000256" key="11">
    <source>
        <dbReference type="ARBA" id="ARBA00033775"/>
    </source>
</evidence>
<evidence type="ECO:0000256" key="9">
    <source>
        <dbReference type="ARBA" id="ARBA00025737"/>
    </source>
</evidence>
<evidence type="ECO:0000256" key="14">
    <source>
        <dbReference type="SAM" id="MobiDB-lite"/>
    </source>
</evidence>
<dbReference type="Pfam" id="PF20628">
    <property type="entry name" value="Dyp_perox_C"/>
    <property type="match status" value="1"/>
</dbReference>
<evidence type="ECO:0000313" key="17">
    <source>
        <dbReference type="EMBL" id="MDT0349450.1"/>
    </source>
</evidence>
<comment type="similarity">
    <text evidence="9 13">Belongs to the DyP-type peroxidase family.</text>
</comment>
<evidence type="ECO:0000256" key="7">
    <source>
        <dbReference type="ARBA" id="ARBA00023004"/>
    </source>
</evidence>
<protein>
    <recommendedName>
        <fullName evidence="10 13">Deferrochelatase</fullName>
        <ecNumber evidence="13">1.11.1.-</ecNumber>
    </recommendedName>
    <alternativeName>
        <fullName evidence="11 13">Peroxidase EfeB</fullName>
    </alternativeName>
</protein>
<dbReference type="RefSeq" id="WP_311555479.1">
    <property type="nucleotide sequence ID" value="NZ_JAVREJ010000004.1"/>
</dbReference>
<dbReference type="InterPro" id="IPR011008">
    <property type="entry name" value="Dimeric_a/b-barrel"/>
</dbReference>
<dbReference type="SUPFAM" id="SSF54909">
    <property type="entry name" value="Dimeric alpha+beta barrel"/>
    <property type="match status" value="1"/>
</dbReference>
<feature type="domain" description="Dyp-type peroxidase N-terminal" evidence="15">
    <location>
        <begin position="53"/>
        <end position="207"/>
    </location>
</feature>
<feature type="domain" description="Dyp-type peroxidase C-terminal" evidence="16">
    <location>
        <begin position="219"/>
        <end position="401"/>
    </location>
</feature>
<proteinExistence type="inferred from homology"/>
<dbReference type="NCBIfam" id="TIGR01413">
    <property type="entry name" value="Dyp_perox_fam"/>
    <property type="match status" value="1"/>
</dbReference>
<evidence type="ECO:0000256" key="3">
    <source>
        <dbReference type="ARBA" id="ARBA00022617"/>
    </source>
</evidence>
<dbReference type="PANTHER" id="PTHR30521">
    <property type="entry name" value="DEFERROCHELATASE/PEROXIDASE"/>
    <property type="match status" value="1"/>
</dbReference>
<keyword evidence="4 13" id="KW-0479">Metal-binding</keyword>
<dbReference type="InterPro" id="IPR006313">
    <property type="entry name" value="EfeB/EfeN"/>
</dbReference>
<dbReference type="InterPro" id="IPR006314">
    <property type="entry name" value="Dyp_peroxidase"/>
</dbReference>
<comment type="subcellular location">
    <subcellularLocation>
        <location evidence="1">Cell envelope</location>
    </subcellularLocation>
</comment>
<keyword evidence="5" id="KW-0732">Signal</keyword>
<dbReference type="PROSITE" id="PS51404">
    <property type="entry name" value="DYP_PEROXIDASE"/>
    <property type="match status" value="1"/>
</dbReference>
<dbReference type="Proteomes" id="UP001183202">
    <property type="component" value="Unassembled WGS sequence"/>
</dbReference>
<comment type="catalytic activity">
    <reaction evidence="12">
        <text>heme b + 2 H(+) = protoporphyrin IX + Fe(2+)</text>
        <dbReference type="Rhea" id="RHEA:22584"/>
        <dbReference type="ChEBI" id="CHEBI:15378"/>
        <dbReference type="ChEBI" id="CHEBI:29033"/>
        <dbReference type="ChEBI" id="CHEBI:57306"/>
        <dbReference type="ChEBI" id="CHEBI:60344"/>
        <dbReference type="EC" id="4.98.1.1"/>
    </reaction>
    <physiologicalReaction direction="left-to-right" evidence="12">
        <dbReference type="Rhea" id="RHEA:22585"/>
    </physiologicalReaction>
</comment>
<keyword evidence="6 13" id="KW-0560">Oxidoreductase</keyword>
<dbReference type="InterPro" id="IPR006311">
    <property type="entry name" value="TAT_signal"/>
</dbReference>
<gene>
    <name evidence="17" type="primary">efeB</name>
    <name evidence="17" type="ORF">RM445_07910</name>
</gene>
<evidence type="ECO:0000256" key="13">
    <source>
        <dbReference type="RuleBase" id="RU365017"/>
    </source>
</evidence>
<feature type="region of interest" description="Disordered" evidence="14">
    <location>
        <begin position="97"/>
        <end position="123"/>
    </location>
</feature>
<sequence length="417" mass="44660">MSGGVSRRRLLGWTGAGAAVAGVGAVSGYTLGRSEPDVASPGADVVDFRGTYQAGITTPSQNELYFTALDLTSTGKAAVQRMLSQWTTAAERMTQGLETAEGGALPRNRESPPTDTGEALDLPPSSLTVTIGFGSTFFDKLGIPDRRPAALAELPPFAGDQLDPARTGGDICIQACANDPQVAVHAVRNLIRIGFGTTAVRWGQFGYGRTSSTSTQQPTARNLFGFKDGTHNLKAEEPDLLDEHVWVQGGDGPDWMTGGTYLVARRIRMHIETWDRASLDEQEAVIGRTKGTGAPLGGTGEFEPANYRSIDANGTPVIPVNSHIRVASAESLNGIKMLRRGFNFVTGSDDRGHLNAGLFFICFVRNPQTQFVPMQQALSANDAMREYIQHTGSAVFACPPGLREGEYWGQRLLEDAV</sequence>
<keyword evidence="3 13" id="KW-0349">Heme</keyword>
<evidence type="ECO:0000313" key="18">
    <source>
        <dbReference type="Proteomes" id="UP001183202"/>
    </source>
</evidence>
<dbReference type="NCBIfam" id="TIGR01412">
    <property type="entry name" value="tat_substr_1"/>
    <property type="match status" value="1"/>
</dbReference>
<dbReference type="EMBL" id="JAVREJ010000004">
    <property type="protein sequence ID" value="MDT0349450.1"/>
    <property type="molecule type" value="Genomic_DNA"/>
</dbReference>
<comment type="function">
    <text evidence="13">Involved in the recovery of exogenous heme iron. Extracts iron from heme while preserving the protoporphyrin ring intact.</text>
</comment>
<evidence type="ECO:0000256" key="10">
    <source>
        <dbReference type="ARBA" id="ARBA00033771"/>
    </source>
</evidence>
<organism evidence="17 18">
    <name type="scientific">Pseudonocardia charpentierae</name>
    <dbReference type="NCBI Taxonomy" id="3075545"/>
    <lineage>
        <taxon>Bacteria</taxon>
        <taxon>Bacillati</taxon>
        <taxon>Actinomycetota</taxon>
        <taxon>Actinomycetes</taxon>
        <taxon>Pseudonocardiales</taxon>
        <taxon>Pseudonocardiaceae</taxon>
        <taxon>Pseudonocardia</taxon>
    </lineage>
</organism>
<keyword evidence="7 13" id="KW-0408">Iron</keyword>
<evidence type="ECO:0000256" key="1">
    <source>
        <dbReference type="ARBA" id="ARBA00004196"/>
    </source>
</evidence>
<evidence type="ECO:0000256" key="12">
    <source>
        <dbReference type="ARBA" id="ARBA00048856"/>
    </source>
</evidence>